<evidence type="ECO:0000256" key="7">
    <source>
        <dbReference type="RuleBase" id="RU369079"/>
    </source>
</evidence>
<reference evidence="9 10" key="1">
    <citation type="submission" date="2020-08" db="EMBL/GenBank/DDBJ databases">
        <title>Genomic Encyclopedia of Type Strains, Phase IV (KMG-IV): sequencing the most valuable type-strain genomes for metagenomic binning, comparative biology and taxonomic classification.</title>
        <authorList>
            <person name="Goeker M."/>
        </authorList>
    </citation>
    <scope>NUCLEOTIDE SEQUENCE [LARGE SCALE GENOMIC DNA]</scope>
    <source>
        <strain evidence="9 10">DSM 105040</strain>
    </source>
</reference>
<evidence type="ECO:0000256" key="5">
    <source>
        <dbReference type="ARBA" id="ARBA00022989"/>
    </source>
</evidence>
<evidence type="ECO:0000313" key="9">
    <source>
        <dbReference type="EMBL" id="MBB4022890.1"/>
    </source>
</evidence>
<evidence type="ECO:0000256" key="6">
    <source>
        <dbReference type="ARBA" id="ARBA00023136"/>
    </source>
</evidence>
<comment type="subcellular location">
    <subcellularLocation>
        <location evidence="7">Cell inner membrane</location>
        <topology evidence="7">Multi-pass membrane protein</topology>
    </subcellularLocation>
    <subcellularLocation>
        <location evidence="1">Cell membrane</location>
        <topology evidence="1">Multi-pass membrane protein</topology>
    </subcellularLocation>
</comment>
<protein>
    <recommendedName>
        <fullName evidence="7">TRAP transporter small permease protein</fullName>
    </recommendedName>
</protein>
<dbReference type="InterPro" id="IPR055348">
    <property type="entry name" value="DctQ"/>
</dbReference>
<dbReference type="GO" id="GO:0022857">
    <property type="term" value="F:transmembrane transporter activity"/>
    <property type="evidence" value="ECO:0007669"/>
    <property type="project" value="UniProtKB-UniRule"/>
</dbReference>
<comment type="subunit">
    <text evidence="7">The complex comprises the extracytoplasmic solute receptor protein and the two transmembrane proteins.</text>
</comment>
<keyword evidence="5 7" id="KW-1133">Transmembrane helix</keyword>
<sequence length="165" mass="18534">MRSRSYIASIQRRFRLLAETALVGLVVVTAVDVIGRVVFSSPLGFAYELVGLLLGVSVYAGLIGMNWTRDHIRIDLIEPQLSRMPRFDRIRAGVVWLLEVVFFTILAIFLARQSMIMQRWHETFLFLPLEKWVPLSIYAVFAGLAAVSTVLAVVPTLKASKGDLK</sequence>
<gene>
    <name evidence="9" type="ORF">GGR17_002709</name>
</gene>
<organism evidence="9 10">
    <name type="scientific">Actibacterium naphthalenivorans</name>
    <dbReference type="NCBI Taxonomy" id="1614693"/>
    <lineage>
        <taxon>Bacteria</taxon>
        <taxon>Pseudomonadati</taxon>
        <taxon>Pseudomonadota</taxon>
        <taxon>Alphaproteobacteria</taxon>
        <taxon>Rhodobacterales</taxon>
        <taxon>Roseobacteraceae</taxon>
        <taxon>Actibacterium</taxon>
    </lineage>
</organism>
<keyword evidence="7" id="KW-0997">Cell inner membrane</keyword>
<keyword evidence="2 7" id="KW-0813">Transport</keyword>
<keyword evidence="10" id="KW-1185">Reference proteome</keyword>
<accession>A0A840CCI7</accession>
<feature type="transmembrane region" description="Helical" evidence="7">
    <location>
        <begin position="132"/>
        <end position="157"/>
    </location>
</feature>
<feature type="transmembrane region" description="Helical" evidence="7">
    <location>
        <begin position="89"/>
        <end position="112"/>
    </location>
</feature>
<keyword evidence="6 7" id="KW-0472">Membrane</keyword>
<evidence type="ECO:0000259" key="8">
    <source>
        <dbReference type="Pfam" id="PF04290"/>
    </source>
</evidence>
<name>A0A840CCI7_9RHOB</name>
<keyword evidence="4 7" id="KW-0812">Transmembrane</keyword>
<feature type="transmembrane region" description="Helical" evidence="7">
    <location>
        <begin position="21"/>
        <end position="39"/>
    </location>
</feature>
<dbReference type="RefSeq" id="WP_054540015.1">
    <property type="nucleotide sequence ID" value="NZ_JACIEQ010000003.1"/>
</dbReference>
<evidence type="ECO:0000256" key="2">
    <source>
        <dbReference type="ARBA" id="ARBA00022448"/>
    </source>
</evidence>
<keyword evidence="3" id="KW-1003">Cell membrane</keyword>
<dbReference type="AlphaFoldDB" id="A0A840CCI7"/>
<proteinExistence type="inferred from homology"/>
<comment type="similarity">
    <text evidence="7">Belongs to the TRAP transporter small permease family.</text>
</comment>
<feature type="transmembrane region" description="Helical" evidence="7">
    <location>
        <begin position="45"/>
        <end position="68"/>
    </location>
</feature>
<evidence type="ECO:0000256" key="3">
    <source>
        <dbReference type="ARBA" id="ARBA00022475"/>
    </source>
</evidence>
<evidence type="ECO:0000256" key="1">
    <source>
        <dbReference type="ARBA" id="ARBA00004651"/>
    </source>
</evidence>
<comment type="function">
    <text evidence="7">Part of the tripartite ATP-independent periplasmic (TRAP) transport system.</text>
</comment>
<evidence type="ECO:0000256" key="4">
    <source>
        <dbReference type="ARBA" id="ARBA00022692"/>
    </source>
</evidence>
<evidence type="ECO:0000313" key="10">
    <source>
        <dbReference type="Proteomes" id="UP000585681"/>
    </source>
</evidence>
<dbReference type="GO" id="GO:0005886">
    <property type="term" value="C:plasma membrane"/>
    <property type="evidence" value="ECO:0007669"/>
    <property type="project" value="UniProtKB-SubCell"/>
</dbReference>
<dbReference type="Pfam" id="PF04290">
    <property type="entry name" value="DctQ"/>
    <property type="match status" value="1"/>
</dbReference>
<comment type="caution">
    <text evidence="9">The sequence shown here is derived from an EMBL/GenBank/DDBJ whole genome shotgun (WGS) entry which is preliminary data.</text>
</comment>
<feature type="domain" description="Tripartite ATP-independent periplasmic transporters DctQ component" evidence="8">
    <location>
        <begin position="25"/>
        <end position="154"/>
    </location>
</feature>
<dbReference type="EMBL" id="JACIEQ010000003">
    <property type="protein sequence ID" value="MBB4022890.1"/>
    <property type="molecule type" value="Genomic_DNA"/>
</dbReference>
<dbReference type="Proteomes" id="UP000585681">
    <property type="component" value="Unassembled WGS sequence"/>
</dbReference>